<name>A0ABQ4B0R2_9ACTN</name>
<proteinExistence type="predicted"/>
<comment type="caution">
    <text evidence="1">The sequence shown here is derived from an EMBL/GenBank/DDBJ whole genome shotgun (WGS) entry which is preliminary data.</text>
</comment>
<dbReference type="Proteomes" id="UP000624709">
    <property type="component" value="Unassembled WGS sequence"/>
</dbReference>
<evidence type="ECO:0000313" key="1">
    <source>
        <dbReference type="EMBL" id="GIE64260.1"/>
    </source>
</evidence>
<sequence length="106" mass="11445">MSAVAGTLLFLGGIGVVQGVTVSAATAAPVPAVVVGGSAHAGAPVSDRDYRQGYRDGYGDGWDQAKDDCRRAMSMHRGFRDRERDYERGYDRGFDRGFSAGFREYC</sequence>
<organism evidence="1 2">
    <name type="scientific">Actinoplanes palleronii</name>
    <dbReference type="NCBI Taxonomy" id="113570"/>
    <lineage>
        <taxon>Bacteria</taxon>
        <taxon>Bacillati</taxon>
        <taxon>Actinomycetota</taxon>
        <taxon>Actinomycetes</taxon>
        <taxon>Micromonosporales</taxon>
        <taxon>Micromonosporaceae</taxon>
        <taxon>Actinoplanes</taxon>
    </lineage>
</organism>
<keyword evidence="2" id="KW-1185">Reference proteome</keyword>
<dbReference type="EMBL" id="BOMS01000008">
    <property type="protein sequence ID" value="GIE64260.1"/>
    <property type="molecule type" value="Genomic_DNA"/>
</dbReference>
<gene>
    <name evidence="1" type="ORF">Apa02nite_003680</name>
</gene>
<accession>A0ABQ4B0R2</accession>
<protein>
    <submittedName>
        <fullName evidence="1">Uncharacterized protein</fullName>
    </submittedName>
</protein>
<evidence type="ECO:0000313" key="2">
    <source>
        <dbReference type="Proteomes" id="UP000624709"/>
    </source>
</evidence>
<reference evidence="1 2" key="1">
    <citation type="submission" date="2021-01" db="EMBL/GenBank/DDBJ databases">
        <title>Whole genome shotgun sequence of Actinoplanes palleronii NBRC 14916.</title>
        <authorList>
            <person name="Komaki H."/>
            <person name="Tamura T."/>
        </authorList>
    </citation>
    <scope>NUCLEOTIDE SEQUENCE [LARGE SCALE GENOMIC DNA]</scope>
    <source>
        <strain evidence="1 2">NBRC 14916</strain>
    </source>
</reference>